<accession>A0A1Y5FCU7</accession>
<gene>
    <name evidence="1" type="ORF">A9Q84_02445</name>
</gene>
<organism evidence="1 2">
    <name type="scientific">Halobacteriovorax marinus</name>
    <dbReference type="NCBI Taxonomy" id="97084"/>
    <lineage>
        <taxon>Bacteria</taxon>
        <taxon>Pseudomonadati</taxon>
        <taxon>Bdellovibrionota</taxon>
        <taxon>Bacteriovoracia</taxon>
        <taxon>Bacteriovoracales</taxon>
        <taxon>Halobacteriovoraceae</taxon>
        <taxon>Halobacteriovorax</taxon>
    </lineage>
</organism>
<sequence length="64" mass="7556">MLKIISTIVIMLLLTIPFLSTPLGEELFYDYQETKLHKAIYCQYVEWFGAQGFSQVKFYLKCKL</sequence>
<name>A0A1Y5FCU7_9BACT</name>
<dbReference type="Proteomes" id="UP000196531">
    <property type="component" value="Unassembled WGS sequence"/>
</dbReference>
<protein>
    <submittedName>
        <fullName evidence="1">Uncharacterized protein</fullName>
    </submittedName>
</protein>
<dbReference type="AlphaFoldDB" id="A0A1Y5FCU7"/>
<reference evidence="2" key="1">
    <citation type="journal article" date="2017" name="Proc. Natl. Acad. Sci. U.S.A.">
        <title>Simulation of Deepwater Horizon oil plume reveals substrate specialization within a complex community of hydrocarbon-degraders.</title>
        <authorList>
            <person name="Hu P."/>
            <person name="Dubinsky E.A."/>
            <person name="Probst A.J."/>
            <person name="Wang J."/>
            <person name="Sieber C.M.K."/>
            <person name="Tom L.M."/>
            <person name="Gardinali P."/>
            <person name="Banfield J.F."/>
            <person name="Atlas R.M."/>
            <person name="Andersen G.L."/>
        </authorList>
    </citation>
    <scope>NUCLEOTIDE SEQUENCE [LARGE SCALE GENOMIC DNA]</scope>
</reference>
<proteinExistence type="predicted"/>
<evidence type="ECO:0000313" key="2">
    <source>
        <dbReference type="Proteomes" id="UP000196531"/>
    </source>
</evidence>
<comment type="caution">
    <text evidence="1">The sequence shown here is derived from an EMBL/GenBank/DDBJ whole genome shotgun (WGS) entry which is preliminary data.</text>
</comment>
<evidence type="ECO:0000313" key="1">
    <source>
        <dbReference type="EMBL" id="OUR99909.1"/>
    </source>
</evidence>
<dbReference type="EMBL" id="MAAO01000002">
    <property type="protein sequence ID" value="OUR99909.1"/>
    <property type="molecule type" value="Genomic_DNA"/>
</dbReference>